<evidence type="ECO:0000313" key="2">
    <source>
        <dbReference type="EMBL" id="CAH2087774.1"/>
    </source>
</evidence>
<reference evidence="2" key="1">
    <citation type="submission" date="2022-03" db="EMBL/GenBank/DDBJ databases">
        <authorList>
            <person name="Tunstrom K."/>
        </authorList>
    </citation>
    <scope>NUCLEOTIDE SEQUENCE</scope>
</reference>
<gene>
    <name evidence="2" type="ORF">EEDITHA_LOCUS3998</name>
</gene>
<dbReference type="Proteomes" id="UP001153954">
    <property type="component" value="Unassembled WGS sequence"/>
</dbReference>
<dbReference type="EMBL" id="CAKOGL010000007">
    <property type="protein sequence ID" value="CAH2087774.1"/>
    <property type="molecule type" value="Genomic_DNA"/>
</dbReference>
<dbReference type="AlphaFoldDB" id="A0AAU9TQM1"/>
<evidence type="ECO:0000313" key="3">
    <source>
        <dbReference type="Proteomes" id="UP001153954"/>
    </source>
</evidence>
<accession>A0AAU9TQM1</accession>
<feature type="region of interest" description="Disordered" evidence="1">
    <location>
        <begin position="93"/>
        <end position="153"/>
    </location>
</feature>
<organism evidence="2 3">
    <name type="scientific">Euphydryas editha</name>
    <name type="common">Edith's checkerspot</name>
    <dbReference type="NCBI Taxonomy" id="104508"/>
    <lineage>
        <taxon>Eukaryota</taxon>
        <taxon>Metazoa</taxon>
        <taxon>Ecdysozoa</taxon>
        <taxon>Arthropoda</taxon>
        <taxon>Hexapoda</taxon>
        <taxon>Insecta</taxon>
        <taxon>Pterygota</taxon>
        <taxon>Neoptera</taxon>
        <taxon>Endopterygota</taxon>
        <taxon>Lepidoptera</taxon>
        <taxon>Glossata</taxon>
        <taxon>Ditrysia</taxon>
        <taxon>Papilionoidea</taxon>
        <taxon>Nymphalidae</taxon>
        <taxon>Nymphalinae</taxon>
        <taxon>Euphydryas</taxon>
    </lineage>
</organism>
<keyword evidence="3" id="KW-1185">Reference proteome</keyword>
<sequence>MYDSIRPGRVAIDPVVTDIRALLYEPAGPIKYKLSYDDDYVLLPKRPKPRSTLLKPKLYQSRIPISQIKLTHLQELKHVKSAIKLKILVKAEEEEHVDDPEDGHAVARDPDQEEHDQDDVDTVARACGPHPTQPHSPSASSSPDRRSSSRTSVPAVAVYHTPYFILDYHP</sequence>
<comment type="caution">
    <text evidence="2">The sequence shown here is derived from an EMBL/GenBank/DDBJ whole genome shotgun (WGS) entry which is preliminary data.</text>
</comment>
<protein>
    <submittedName>
        <fullName evidence="2">Uncharacterized protein</fullName>
    </submittedName>
</protein>
<feature type="compositionally biased region" description="Low complexity" evidence="1">
    <location>
        <begin position="129"/>
        <end position="142"/>
    </location>
</feature>
<proteinExistence type="predicted"/>
<name>A0AAU9TQM1_EUPED</name>
<evidence type="ECO:0000256" key="1">
    <source>
        <dbReference type="SAM" id="MobiDB-lite"/>
    </source>
</evidence>
<feature type="compositionally biased region" description="Acidic residues" evidence="1">
    <location>
        <begin position="111"/>
        <end position="121"/>
    </location>
</feature>